<protein>
    <recommendedName>
        <fullName evidence="2">Fungal-type protein kinase domain-containing protein</fullName>
    </recommendedName>
</protein>
<evidence type="ECO:0000256" key="1">
    <source>
        <dbReference type="SAM" id="MobiDB-lite"/>
    </source>
</evidence>
<dbReference type="EMBL" id="ML211110">
    <property type="protein sequence ID" value="TFK88500.1"/>
    <property type="molecule type" value="Genomic_DNA"/>
</dbReference>
<dbReference type="Proteomes" id="UP000308197">
    <property type="component" value="Unassembled WGS sequence"/>
</dbReference>
<dbReference type="PANTHER" id="PTHR38248">
    <property type="entry name" value="FUNK1 6"/>
    <property type="match status" value="1"/>
</dbReference>
<dbReference type="SUPFAM" id="SSF56112">
    <property type="entry name" value="Protein kinase-like (PK-like)"/>
    <property type="match status" value="1"/>
</dbReference>
<dbReference type="AlphaFoldDB" id="A0A5C3PJV3"/>
<keyword evidence="4" id="KW-1185">Reference proteome</keyword>
<dbReference type="InParanoid" id="A0A5C3PJV3"/>
<dbReference type="PANTHER" id="PTHR38248:SF2">
    <property type="entry name" value="FUNK1 11"/>
    <property type="match status" value="1"/>
</dbReference>
<proteinExistence type="predicted"/>
<evidence type="ECO:0000259" key="2">
    <source>
        <dbReference type="Pfam" id="PF17667"/>
    </source>
</evidence>
<dbReference type="InterPro" id="IPR040976">
    <property type="entry name" value="Pkinase_fungal"/>
</dbReference>
<dbReference type="Pfam" id="PF17667">
    <property type="entry name" value="Pkinase_fungal"/>
    <property type="match status" value="1"/>
</dbReference>
<accession>A0A5C3PJV3</accession>
<sequence length="824" mass="92823">MEFSATAPPFSYDVPVALDSALSPTDRLDPSSLRSRNLNNAASLKTRTLGPMPLQEFMDYYLPKRYTGDLSRLLSSRHAFKSVPTRAESVPTTCGALVLALNRHTKYKSRCPGFVFEVAATPDGAAVDSGDRTPHILCYATDNLDQVRQAGVGSRVEFGYAELFIEVAADPSHDCFADPLASSDDDLRATYDLWTRPQAHGDATSPREAFGQHVAHVAEVFARQHRISFYSIAIFGSFARIFRWERSGCVVTESFDIREHPNLLCDFLWRFSQVPHAIRGHDMSVEAARPEEEGTFRDVITAHVQFQLDLHPEDLDKAVKAHYEPGRVFAVHVIPQHFSSHPENIRRFIVSRPVVSPSSLIGRGTRGYWALDTSTGQVVFLKDTWRFMKSEELEGDTIRRLVDLGVRQIPSLVWHGDIPYHIPNIPRQIESKEMQQTTIHTLLADRWLCHGSVVQLDIPHRQHYRLVTNVAGYPLETIRGAEELLYATYDTFTAMRDALAKDARIHRDISVGNIILVKESDRAVRRGYLIDWEASCRIDDKGNARLSGRVGTWAFISMRMLAVSRLSTCKQTFRDDMESLLYVVLYCALLWQPHNFPRQELTKIVASFFDGSQRVGDVYMGGGAKSANALSRTYTGSMQLGSEALQEWLTTVLNFHWPPQDAEEYQDKWTAEHLDTYWAAFLRTHTLERDNRVVHAVDAPIYRPSSTPSIAYIPRSPPSSVELLPTPPSARSRRSSTKPPTPASRAKRMRAPSSDVVLPTVSEPRTKRTRSKAVIDFSSLRRSRRLQEKQDQNPQASASGNTSNGPPRRSGNPKRRRSGAASRK</sequence>
<reference evidence="3 4" key="1">
    <citation type="journal article" date="2019" name="Nat. Ecol. Evol.">
        <title>Megaphylogeny resolves global patterns of mushroom evolution.</title>
        <authorList>
            <person name="Varga T."/>
            <person name="Krizsan K."/>
            <person name="Foldi C."/>
            <person name="Dima B."/>
            <person name="Sanchez-Garcia M."/>
            <person name="Sanchez-Ramirez S."/>
            <person name="Szollosi G.J."/>
            <person name="Szarkandi J.G."/>
            <person name="Papp V."/>
            <person name="Albert L."/>
            <person name="Andreopoulos W."/>
            <person name="Angelini C."/>
            <person name="Antonin V."/>
            <person name="Barry K.W."/>
            <person name="Bougher N.L."/>
            <person name="Buchanan P."/>
            <person name="Buyck B."/>
            <person name="Bense V."/>
            <person name="Catcheside P."/>
            <person name="Chovatia M."/>
            <person name="Cooper J."/>
            <person name="Damon W."/>
            <person name="Desjardin D."/>
            <person name="Finy P."/>
            <person name="Geml J."/>
            <person name="Haridas S."/>
            <person name="Hughes K."/>
            <person name="Justo A."/>
            <person name="Karasinski D."/>
            <person name="Kautmanova I."/>
            <person name="Kiss B."/>
            <person name="Kocsube S."/>
            <person name="Kotiranta H."/>
            <person name="LaButti K.M."/>
            <person name="Lechner B.E."/>
            <person name="Liimatainen K."/>
            <person name="Lipzen A."/>
            <person name="Lukacs Z."/>
            <person name="Mihaltcheva S."/>
            <person name="Morgado L.N."/>
            <person name="Niskanen T."/>
            <person name="Noordeloos M.E."/>
            <person name="Ohm R.A."/>
            <person name="Ortiz-Santana B."/>
            <person name="Ovrebo C."/>
            <person name="Racz N."/>
            <person name="Riley R."/>
            <person name="Savchenko A."/>
            <person name="Shiryaev A."/>
            <person name="Soop K."/>
            <person name="Spirin V."/>
            <person name="Szebenyi C."/>
            <person name="Tomsovsky M."/>
            <person name="Tulloss R.E."/>
            <person name="Uehling J."/>
            <person name="Grigoriev I.V."/>
            <person name="Vagvolgyi C."/>
            <person name="Papp T."/>
            <person name="Martin F.M."/>
            <person name="Miettinen O."/>
            <person name="Hibbett D.S."/>
            <person name="Nagy L.G."/>
        </authorList>
    </citation>
    <scope>NUCLEOTIDE SEQUENCE [LARGE SCALE GENOMIC DNA]</scope>
    <source>
        <strain evidence="3 4">HHB13444</strain>
    </source>
</reference>
<name>A0A5C3PJV3_9APHY</name>
<feature type="domain" description="Fungal-type protein kinase" evidence="2">
    <location>
        <begin position="205"/>
        <end position="586"/>
    </location>
</feature>
<dbReference type="InterPro" id="IPR011009">
    <property type="entry name" value="Kinase-like_dom_sf"/>
</dbReference>
<feature type="compositionally biased region" description="Basic residues" evidence="1">
    <location>
        <begin position="811"/>
        <end position="824"/>
    </location>
</feature>
<evidence type="ECO:0000313" key="4">
    <source>
        <dbReference type="Proteomes" id="UP000308197"/>
    </source>
</evidence>
<feature type="compositionally biased region" description="Polar residues" evidence="1">
    <location>
        <begin position="792"/>
        <end position="805"/>
    </location>
</feature>
<organism evidence="3 4">
    <name type="scientific">Polyporus arcularius HHB13444</name>
    <dbReference type="NCBI Taxonomy" id="1314778"/>
    <lineage>
        <taxon>Eukaryota</taxon>
        <taxon>Fungi</taxon>
        <taxon>Dikarya</taxon>
        <taxon>Basidiomycota</taxon>
        <taxon>Agaricomycotina</taxon>
        <taxon>Agaricomycetes</taxon>
        <taxon>Polyporales</taxon>
        <taxon>Polyporaceae</taxon>
        <taxon>Polyporus</taxon>
    </lineage>
</organism>
<feature type="region of interest" description="Disordered" evidence="1">
    <location>
        <begin position="705"/>
        <end position="824"/>
    </location>
</feature>
<dbReference type="Gene3D" id="1.10.510.10">
    <property type="entry name" value="Transferase(Phosphotransferase) domain 1"/>
    <property type="match status" value="1"/>
</dbReference>
<gene>
    <name evidence="3" type="ORF">K466DRAFT_585497</name>
</gene>
<evidence type="ECO:0000313" key="3">
    <source>
        <dbReference type="EMBL" id="TFK88500.1"/>
    </source>
</evidence>